<feature type="compositionally biased region" description="Basic and acidic residues" evidence="6">
    <location>
        <begin position="281"/>
        <end position="298"/>
    </location>
</feature>
<evidence type="ECO:0000313" key="10">
    <source>
        <dbReference type="Proteomes" id="UP000280586"/>
    </source>
</evidence>
<evidence type="ECO:0000256" key="1">
    <source>
        <dbReference type="ARBA" id="ARBA00004162"/>
    </source>
</evidence>
<feature type="transmembrane region" description="Helical" evidence="7">
    <location>
        <begin position="67"/>
        <end position="84"/>
    </location>
</feature>
<proteinExistence type="predicted"/>
<dbReference type="Pfam" id="PF12791">
    <property type="entry name" value="RsgI_N"/>
    <property type="match status" value="1"/>
</dbReference>
<evidence type="ECO:0000256" key="5">
    <source>
        <dbReference type="ARBA" id="ARBA00023136"/>
    </source>
</evidence>
<dbReference type="EMBL" id="CP023671">
    <property type="protein sequence ID" value="AYE35518.1"/>
    <property type="molecule type" value="Genomic_DNA"/>
</dbReference>
<evidence type="ECO:0000256" key="2">
    <source>
        <dbReference type="ARBA" id="ARBA00022475"/>
    </source>
</evidence>
<sequence length="298" mass="34386">MDKKIRGIFMFKCLVMEIKDNIVIVMNDDGSMVRIRFKNGINVGDKIIYLKEDIINKKVKQFNYKPFMGIVALLMISILVYFNFKSISPYAEVSLDVNPSIKIELDENQNIIDIKGINKDGSSIDFTGIKGKNINDGILEIKQRLVEKNYILRGKSLLFGFAFVDTSENIQYEDRVKRVIKNTFNDNDVAFIKGDSNSISDSDKKGISLGRYSASLDFDDNKLEEIIENLTVDEILDAIKNKDKYIFWNAELQEEMMDELEDRFEEDKDSKDKADDDLEENEKQSNDDNKDDDLKDLD</sequence>
<organism evidence="9 10">
    <name type="scientific">Clostridium septicum</name>
    <dbReference type="NCBI Taxonomy" id="1504"/>
    <lineage>
        <taxon>Bacteria</taxon>
        <taxon>Bacillati</taxon>
        <taxon>Bacillota</taxon>
        <taxon>Clostridia</taxon>
        <taxon>Eubacteriales</taxon>
        <taxon>Clostridiaceae</taxon>
        <taxon>Clostridium</taxon>
    </lineage>
</organism>
<feature type="compositionally biased region" description="Basic and acidic residues" evidence="6">
    <location>
        <begin position="265"/>
        <end position="274"/>
    </location>
</feature>
<accession>A0A9N7JMJ6</accession>
<dbReference type="PROSITE" id="PS51849">
    <property type="entry name" value="RSGI_N"/>
    <property type="match status" value="1"/>
</dbReference>
<evidence type="ECO:0000313" key="9">
    <source>
        <dbReference type="EMBL" id="AYE35518.1"/>
    </source>
</evidence>
<feature type="domain" description="RsgI N-terminal anti-sigma" evidence="8">
    <location>
        <begin position="11"/>
        <end position="58"/>
    </location>
</feature>
<evidence type="ECO:0000256" key="4">
    <source>
        <dbReference type="ARBA" id="ARBA00022989"/>
    </source>
</evidence>
<dbReference type="KEGG" id="csep:CP523_14355"/>
<keyword evidence="2" id="KW-1003">Cell membrane</keyword>
<dbReference type="InterPro" id="IPR024449">
    <property type="entry name" value="Anti-sigma_RsgI_N"/>
</dbReference>
<keyword evidence="5 7" id="KW-0472">Membrane</keyword>
<reference evidence="9 10" key="1">
    <citation type="submission" date="2017-09" db="EMBL/GenBank/DDBJ databases">
        <authorList>
            <person name="Thomas P."/>
            <person name="Seyboldt C."/>
        </authorList>
    </citation>
    <scope>NUCLEOTIDE SEQUENCE [LARGE SCALE GENOMIC DNA]</scope>
    <source>
        <strain evidence="9 10">DSM 7534</strain>
    </source>
</reference>
<comment type="subcellular location">
    <subcellularLocation>
        <location evidence="1">Cell membrane</location>
        <topology evidence="1">Single-pass membrane protein</topology>
    </subcellularLocation>
</comment>
<evidence type="ECO:0000256" key="7">
    <source>
        <dbReference type="SAM" id="Phobius"/>
    </source>
</evidence>
<keyword evidence="4 7" id="KW-1133">Transmembrane helix</keyword>
<protein>
    <recommendedName>
        <fullName evidence="8">RsgI N-terminal anti-sigma domain-containing protein</fullName>
    </recommendedName>
</protein>
<evidence type="ECO:0000259" key="8">
    <source>
        <dbReference type="PROSITE" id="PS51849"/>
    </source>
</evidence>
<keyword evidence="3 7" id="KW-0812">Transmembrane</keyword>
<name>A0A9N7JMJ6_CLOSE</name>
<evidence type="ECO:0000256" key="6">
    <source>
        <dbReference type="SAM" id="MobiDB-lite"/>
    </source>
</evidence>
<gene>
    <name evidence="9" type="ORF">CP523_14355</name>
</gene>
<evidence type="ECO:0000256" key="3">
    <source>
        <dbReference type="ARBA" id="ARBA00022692"/>
    </source>
</evidence>
<dbReference type="InterPro" id="IPR055431">
    <property type="entry name" value="RsgI_M"/>
</dbReference>
<dbReference type="Pfam" id="PF23750">
    <property type="entry name" value="RsgI_M"/>
    <property type="match status" value="1"/>
</dbReference>
<dbReference type="Proteomes" id="UP000280586">
    <property type="component" value="Chromosome"/>
</dbReference>
<dbReference type="AlphaFoldDB" id="A0A9N7JMJ6"/>
<feature type="region of interest" description="Disordered" evidence="6">
    <location>
        <begin position="258"/>
        <end position="298"/>
    </location>
</feature>
<dbReference type="GO" id="GO:0005886">
    <property type="term" value="C:plasma membrane"/>
    <property type="evidence" value="ECO:0007669"/>
    <property type="project" value="UniProtKB-SubCell"/>
</dbReference>